<dbReference type="InterPro" id="IPR036047">
    <property type="entry name" value="F-box-like_dom_sf"/>
</dbReference>
<evidence type="ECO:0000313" key="3">
    <source>
        <dbReference type="EMBL" id="JAT55701.1"/>
    </source>
</evidence>
<dbReference type="InterPro" id="IPR005174">
    <property type="entry name" value="KIB1-4_b-propeller"/>
</dbReference>
<dbReference type="EMBL" id="GDJX01012235">
    <property type="protein sequence ID" value="JAT55701.1"/>
    <property type="molecule type" value="Transcribed_RNA"/>
</dbReference>
<evidence type="ECO:0000259" key="1">
    <source>
        <dbReference type="Pfam" id="PF00646"/>
    </source>
</evidence>
<feature type="domain" description="F-box" evidence="1">
    <location>
        <begin position="11"/>
        <end position="48"/>
    </location>
</feature>
<feature type="domain" description="KIB1-4 beta-propeller" evidence="2">
    <location>
        <begin position="80"/>
        <end position="346"/>
    </location>
</feature>
<proteinExistence type="predicted"/>
<dbReference type="PANTHER" id="PTHR44259:SF114">
    <property type="entry name" value="OS06G0707300 PROTEIN"/>
    <property type="match status" value="1"/>
</dbReference>
<dbReference type="PANTHER" id="PTHR44259">
    <property type="entry name" value="OS07G0183000 PROTEIN-RELATED"/>
    <property type="match status" value="1"/>
</dbReference>
<dbReference type="Pfam" id="PF03478">
    <property type="entry name" value="Beta-prop_KIB1-4"/>
    <property type="match status" value="1"/>
</dbReference>
<dbReference type="InterPro" id="IPR001810">
    <property type="entry name" value="F-box_dom"/>
</dbReference>
<dbReference type="SUPFAM" id="SSF81383">
    <property type="entry name" value="F-box domain"/>
    <property type="match status" value="1"/>
</dbReference>
<name>A0A1D1YM41_9ARAE</name>
<organism evidence="3">
    <name type="scientific">Anthurium amnicola</name>
    <dbReference type="NCBI Taxonomy" id="1678845"/>
    <lineage>
        <taxon>Eukaryota</taxon>
        <taxon>Viridiplantae</taxon>
        <taxon>Streptophyta</taxon>
        <taxon>Embryophyta</taxon>
        <taxon>Tracheophyta</taxon>
        <taxon>Spermatophyta</taxon>
        <taxon>Magnoliopsida</taxon>
        <taxon>Liliopsida</taxon>
        <taxon>Araceae</taxon>
        <taxon>Pothoideae</taxon>
        <taxon>Potheae</taxon>
        <taxon>Anthurium</taxon>
    </lineage>
</organism>
<dbReference type="Gene3D" id="1.20.1280.50">
    <property type="match status" value="1"/>
</dbReference>
<evidence type="ECO:0000259" key="2">
    <source>
        <dbReference type="Pfam" id="PF03478"/>
    </source>
</evidence>
<dbReference type="Pfam" id="PF00646">
    <property type="entry name" value="F-box"/>
    <property type="match status" value="1"/>
</dbReference>
<accession>A0A1D1YM41</accession>
<dbReference type="SUPFAM" id="SSF50998">
    <property type="entry name" value="Quinoprotein alcohol dehydrogenase-like"/>
    <property type="match status" value="1"/>
</dbReference>
<protein>
    <submittedName>
        <fullName evidence="3">Putative F-box protein At3g03730</fullName>
    </submittedName>
</protein>
<dbReference type="AlphaFoldDB" id="A0A1D1YM41"/>
<sequence>MASPETSSPDWSNLPAEVLVSFLKRLPVVDHVHFGAVCASWCSAAARCPGLPKPPSPWLLFRSYDPFGDRIVWDDEACAFLAFPDSKKYSIRLPNVRYRYCIGSSNGWLVVVGDDGELCLLNPISGAVFALPRFVRSPDEAGESWYSSKAAVSSGAPPSMGGYTVAMIRKYSNKLAVAGDRDHSWTVLEVPDRRLVDVAFHNGRVFVLAGDGTAVVCDLAGGTSPLPVVTGVVSRSLEEGVLRQDAVETDYLYLVGSLPGGLLLVLRRSWNTRFCDGTARYKTEEIEAFVLDDDGYKWRKVESLRGSALFVGDNFSSFCVTGSPEFGRNCVYLSDEGREHNVGAFDMENRKMEICHVNNDGKNWWEWSPIWFMPSLLEECKQ</sequence>
<gene>
    <name evidence="3" type="primary">At3g03730_1</name>
    <name evidence="3" type="ORF">g.124466</name>
</gene>
<reference evidence="3" key="1">
    <citation type="submission" date="2015-07" db="EMBL/GenBank/DDBJ databases">
        <title>Transcriptome Assembly of Anthurium amnicola.</title>
        <authorList>
            <person name="Suzuki J."/>
        </authorList>
    </citation>
    <scope>NUCLEOTIDE SEQUENCE</scope>
</reference>
<dbReference type="InterPro" id="IPR050942">
    <property type="entry name" value="F-box_BR-signaling"/>
</dbReference>
<dbReference type="InterPro" id="IPR011047">
    <property type="entry name" value="Quinoprotein_ADH-like_sf"/>
</dbReference>